<evidence type="ECO:0000313" key="4">
    <source>
        <dbReference type="Proteomes" id="UP000789759"/>
    </source>
</evidence>
<dbReference type="PROSITE" id="PS50948">
    <property type="entry name" value="PAN"/>
    <property type="match status" value="1"/>
</dbReference>
<evidence type="ECO:0000256" key="1">
    <source>
        <dbReference type="SAM" id="Phobius"/>
    </source>
</evidence>
<evidence type="ECO:0000313" key="3">
    <source>
        <dbReference type="EMBL" id="CAG8714407.1"/>
    </source>
</evidence>
<dbReference type="OrthoDB" id="2438285at2759"/>
<dbReference type="AlphaFoldDB" id="A0A9N9I007"/>
<dbReference type="EMBL" id="CAJVQA010012188">
    <property type="protein sequence ID" value="CAG8714407.1"/>
    <property type="molecule type" value="Genomic_DNA"/>
</dbReference>
<keyword evidence="1" id="KW-1133">Transmembrane helix</keyword>
<comment type="caution">
    <text evidence="3">The sequence shown here is derived from an EMBL/GenBank/DDBJ whole genome shotgun (WGS) entry which is preliminary data.</text>
</comment>
<sequence>MNLQTFNLFLIVLSILLISSITVDARFHKYINKHINKYDNKHTTAPTKPKCSTSTPTPECCQSRGGPGWNGLALLGSYEPVNITNAVDCCIYCTKDSSCHSWMFSSEALCAVGTSDVTCSSSIITPSSDIESGIAHCSSVSQC</sequence>
<organism evidence="3 4">
    <name type="scientific">Cetraspora pellucida</name>
    <dbReference type="NCBI Taxonomy" id="1433469"/>
    <lineage>
        <taxon>Eukaryota</taxon>
        <taxon>Fungi</taxon>
        <taxon>Fungi incertae sedis</taxon>
        <taxon>Mucoromycota</taxon>
        <taxon>Glomeromycotina</taxon>
        <taxon>Glomeromycetes</taxon>
        <taxon>Diversisporales</taxon>
        <taxon>Gigasporaceae</taxon>
        <taxon>Cetraspora</taxon>
    </lineage>
</organism>
<protein>
    <submittedName>
        <fullName evidence="3">19787_t:CDS:1</fullName>
    </submittedName>
</protein>
<proteinExistence type="predicted"/>
<accession>A0A9N9I007</accession>
<feature type="domain" description="Apple" evidence="2">
    <location>
        <begin position="61"/>
        <end position="137"/>
    </location>
</feature>
<keyword evidence="1" id="KW-0812">Transmembrane</keyword>
<keyword evidence="4" id="KW-1185">Reference proteome</keyword>
<feature type="transmembrane region" description="Helical" evidence="1">
    <location>
        <begin position="6"/>
        <end position="27"/>
    </location>
</feature>
<evidence type="ECO:0000259" key="2">
    <source>
        <dbReference type="PROSITE" id="PS50948"/>
    </source>
</evidence>
<name>A0A9N9I007_9GLOM</name>
<reference evidence="3" key="1">
    <citation type="submission" date="2021-06" db="EMBL/GenBank/DDBJ databases">
        <authorList>
            <person name="Kallberg Y."/>
            <person name="Tangrot J."/>
            <person name="Rosling A."/>
        </authorList>
    </citation>
    <scope>NUCLEOTIDE SEQUENCE</scope>
    <source>
        <strain evidence="3">FL966</strain>
    </source>
</reference>
<keyword evidence="1" id="KW-0472">Membrane</keyword>
<dbReference type="InterPro" id="IPR003609">
    <property type="entry name" value="Pan_app"/>
</dbReference>
<dbReference type="Proteomes" id="UP000789759">
    <property type="component" value="Unassembled WGS sequence"/>
</dbReference>
<gene>
    <name evidence="3" type="ORF">CPELLU_LOCUS12505</name>
</gene>